<gene>
    <name evidence="1" type="ORF">DLM75_16190</name>
</gene>
<evidence type="ECO:0000313" key="2">
    <source>
        <dbReference type="Proteomes" id="UP000265798"/>
    </source>
</evidence>
<sequence length="104" mass="12315">MSESIWKSSYKSERGTKRCYRAESNRFNQKKGMNVLESGVNKGVVAQRRMLKRNDSKIIRIHIGEIYKDNPFLLNSYTLTQTDERTIYRKSPKKKPTFHSLFPR</sequence>
<name>A0A396Z1J1_9LEPT</name>
<evidence type="ECO:0000313" key="1">
    <source>
        <dbReference type="EMBL" id="RHX89371.1"/>
    </source>
</evidence>
<comment type="caution">
    <text evidence="1">The sequence shown here is derived from an EMBL/GenBank/DDBJ whole genome shotgun (WGS) entry which is preliminary data.</text>
</comment>
<organism evidence="1 2">
    <name type="scientific">Leptospira stimsonii</name>
    <dbReference type="NCBI Taxonomy" id="2202203"/>
    <lineage>
        <taxon>Bacteria</taxon>
        <taxon>Pseudomonadati</taxon>
        <taxon>Spirochaetota</taxon>
        <taxon>Spirochaetia</taxon>
        <taxon>Leptospirales</taxon>
        <taxon>Leptospiraceae</taxon>
        <taxon>Leptospira</taxon>
    </lineage>
</organism>
<reference evidence="2" key="1">
    <citation type="submission" date="2018-05" db="EMBL/GenBank/DDBJ databases">
        <title>Leptospira yasudae sp. nov. and Leptospira stimsonii sp. nov., two pathogenic species of the genus Leptospira isolated from environmental sources.</title>
        <authorList>
            <person name="Casanovas-Massana A."/>
            <person name="Hamond C."/>
            <person name="Santos L.A."/>
            <person name="Hacker K.P."/>
            <person name="Balassiano I."/>
            <person name="Medeiros M.A."/>
            <person name="Reis M.G."/>
            <person name="Ko A.I."/>
            <person name="Wunder E.A."/>
        </authorList>
    </citation>
    <scope>NUCLEOTIDE SEQUENCE [LARGE SCALE GENOMIC DNA]</scope>
    <source>
        <strain evidence="2">Yale</strain>
    </source>
</reference>
<protein>
    <submittedName>
        <fullName evidence="1">Uncharacterized protein</fullName>
    </submittedName>
</protein>
<dbReference type="RefSeq" id="WP_118969530.1">
    <property type="nucleotide sequence ID" value="NZ_QHCT01000004.1"/>
</dbReference>
<dbReference type="EMBL" id="QHCT01000004">
    <property type="protein sequence ID" value="RHX89371.1"/>
    <property type="molecule type" value="Genomic_DNA"/>
</dbReference>
<accession>A0A396Z1J1</accession>
<dbReference type="Proteomes" id="UP000265798">
    <property type="component" value="Unassembled WGS sequence"/>
</dbReference>
<dbReference type="AlphaFoldDB" id="A0A396Z1J1"/>
<proteinExistence type="predicted"/>